<dbReference type="EC" id="1.14.11.77" evidence="9"/>
<dbReference type="GO" id="GO:0016706">
    <property type="term" value="F:2-oxoglutarate-dependent dioxygenase activity"/>
    <property type="evidence" value="ECO:0007669"/>
    <property type="project" value="TreeGrafter"/>
</dbReference>
<evidence type="ECO:0000256" key="5">
    <source>
        <dbReference type="ARBA" id="ARBA00023002"/>
    </source>
</evidence>
<dbReference type="Pfam" id="PF02668">
    <property type="entry name" value="TauD"/>
    <property type="match status" value="1"/>
</dbReference>
<evidence type="ECO:0000256" key="11">
    <source>
        <dbReference type="ARBA" id="ARBA00078517"/>
    </source>
</evidence>
<feature type="domain" description="TauD/TfdA-like" evidence="12">
    <location>
        <begin position="11"/>
        <end position="273"/>
    </location>
</feature>
<evidence type="ECO:0000256" key="3">
    <source>
        <dbReference type="ARBA" id="ARBA00022723"/>
    </source>
</evidence>
<dbReference type="SUPFAM" id="SSF51197">
    <property type="entry name" value="Clavaminate synthase-like"/>
    <property type="match status" value="1"/>
</dbReference>
<dbReference type="GO" id="GO:0005737">
    <property type="term" value="C:cytoplasm"/>
    <property type="evidence" value="ECO:0007669"/>
    <property type="project" value="TreeGrafter"/>
</dbReference>
<comment type="catalytic activity">
    <reaction evidence="7">
        <text>a primary linear alkyl sulfate ester + 2-oxoglutarate + O2 = an aldehyde + sulfate + succinate + CO2 + H(+)</text>
        <dbReference type="Rhea" id="RHEA:65716"/>
        <dbReference type="ChEBI" id="CHEBI:15378"/>
        <dbReference type="ChEBI" id="CHEBI:15379"/>
        <dbReference type="ChEBI" id="CHEBI:16189"/>
        <dbReference type="ChEBI" id="CHEBI:16526"/>
        <dbReference type="ChEBI" id="CHEBI:16810"/>
        <dbReference type="ChEBI" id="CHEBI:17478"/>
        <dbReference type="ChEBI" id="CHEBI:30031"/>
        <dbReference type="ChEBI" id="CHEBI:157685"/>
        <dbReference type="EC" id="1.14.11.77"/>
    </reaction>
</comment>
<evidence type="ECO:0000256" key="9">
    <source>
        <dbReference type="ARBA" id="ARBA00066614"/>
    </source>
</evidence>
<dbReference type="PANTHER" id="PTHR30468">
    <property type="entry name" value="ALPHA-KETOGLUTARATE-DEPENDENT SULFONATE DIOXYGENASE"/>
    <property type="match status" value="1"/>
</dbReference>
<sequence>MTTAPPTLRITRLGGRIGAVVEGVRLGGELAPSIVAEIRAAALAHKVIFFRDQEHLDEERHEAFGRLLGPLFAHPTVPAADGRYAFPVDSEHGDRANRWHTDVTFVPDYPAFSILRAITIPPYGGNTVWANTATAYALLPEPLRALADGLRAIHTNEFDYAAVRPEADAAQLARFREVFAAVRFRTEHPVVRVHPETGERSLVLGNFVQRFAGIRARDSQLLFELFQGHIERPENTVRWQWRAGDVAMWDNRATQHYAVDDSDGHHRSLRRITVAGEVPVAPDGGESRLLEPAAMPGR</sequence>
<dbReference type="PANTHER" id="PTHR30468:SF5">
    <property type="entry name" value="ALPHA-KETOGLUTARATE-DEPENDENT SULFATE ESTER DIOXYGENASE"/>
    <property type="match status" value="1"/>
</dbReference>
<evidence type="ECO:0000256" key="6">
    <source>
        <dbReference type="ARBA" id="ARBA00023004"/>
    </source>
</evidence>
<dbReference type="InterPro" id="IPR051323">
    <property type="entry name" value="AtsK-like"/>
</dbReference>
<dbReference type="InterPro" id="IPR042098">
    <property type="entry name" value="TauD-like_sf"/>
</dbReference>
<evidence type="ECO:0000313" key="14">
    <source>
        <dbReference type="Proteomes" id="UP000295345"/>
    </source>
</evidence>
<evidence type="ECO:0000256" key="8">
    <source>
        <dbReference type="ARBA" id="ARBA00051250"/>
    </source>
</evidence>
<dbReference type="Gene3D" id="3.60.130.10">
    <property type="entry name" value="Clavaminate synthase-like"/>
    <property type="match status" value="1"/>
</dbReference>
<evidence type="ECO:0000256" key="10">
    <source>
        <dbReference type="ARBA" id="ARBA00067109"/>
    </source>
</evidence>
<evidence type="ECO:0000256" key="7">
    <source>
        <dbReference type="ARBA" id="ARBA00050529"/>
    </source>
</evidence>
<evidence type="ECO:0000313" key="13">
    <source>
        <dbReference type="EMBL" id="TDC75572.1"/>
    </source>
</evidence>
<evidence type="ECO:0000256" key="4">
    <source>
        <dbReference type="ARBA" id="ARBA00022964"/>
    </source>
</evidence>
<comment type="cofactor">
    <cofactor evidence="1">
        <name>Fe(2+)</name>
        <dbReference type="ChEBI" id="CHEBI:29033"/>
    </cofactor>
</comment>
<proteinExistence type="inferred from homology"/>
<comment type="similarity">
    <text evidence="2">Belongs to the TfdA dioxygenase family.</text>
</comment>
<dbReference type="InterPro" id="IPR003819">
    <property type="entry name" value="TauD/TfdA-like"/>
</dbReference>
<gene>
    <name evidence="13" type="ORF">E1283_11955</name>
</gene>
<reference evidence="13 14" key="1">
    <citation type="submission" date="2019-03" db="EMBL/GenBank/DDBJ databases">
        <title>Draft genome sequences of novel Actinobacteria.</title>
        <authorList>
            <person name="Sahin N."/>
            <person name="Ay H."/>
            <person name="Saygin H."/>
        </authorList>
    </citation>
    <scope>NUCLEOTIDE SEQUENCE [LARGE SCALE GENOMIC DNA]</scope>
    <source>
        <strain evidence="13 14">DSM 41900</strain>
    </source>
</reference>
<keyword evidence="4 13" id="KW-0223">Dioxygenase</keyword>
<keyword evidence="5" id="KW-0560">Oxidoreductase</keyword>
<protein>
    <recommendedName>
        <fullName evidence="10">Alpha-ketoglutarate-dependent sulfate ester dioxygenase</fullName>
        <ecNumber evidence="9">1.14.11.77</ecNumber>
    </recommendedName>
    <alternativeName>
        <fullName evidence="11">Type II alkyl sulfatase</fullName>
    </alternativeName>
</protein>
<dbReference type="EMBL" id="SMKI01000101">
    <property type="protein sequence ID" value="TDC75572.1"/>
    <property type="molecule type" value="Genomic_DNA"/>
</dbReference>
<comment type="catalytic activity">
    <reaction evidence="8">
        <text>2-ethylhexyl sulfate + 2-oxoglutarate + O2 = 2-ethylhexanal + sulfate + succinate + CO2 + H(+)</text>
        <dbReference type="Rhea" id="RHEA:47620"/>
        <dbReference type="ChEBI" id="CHEBI:15378"/>
        <dbReference type="ChEBI" id="CHEBI:15379"/>
        <dbReference type="ChEBI" id="CHEBI:16189"/>
        <dbReference type="ChEBI" id="CHEBI:16526"/>
        <dbReference type="ChEBI" id="CHEBI:16810"/>
        <dbReference type="ChEBI" id="CHEBI:30031"/>
        <dbReference type="ChEBI" id="CHEBI:87808"/>
        <dbReference type="ChEBI" id="CHEBI:87809"/>
        <dbReference type="EC" id="1.14.11.77"/>
    </reaction>
</comment>
<comment type="caution">
    <text evidence="13">The sequence shown here is derived from an EMBL/GenBank/DDBJ whole genome shotgun (WGS) entry which is preliminary data.</text>
</comment>
<evidence type="ECO:0000256" key="2">
    <source>
        <dbReference type="ARBA" id="ARBA00005896"/>
    </source>
</evidence>
<evidence type="ECO:0000256" key="1">
    <source>
        <dbReference type="ARBA" id="ARBA00001954"/>
    </source>
</evidence>
<name>A0A4R4TJV4_9ACTN</name>
<dbReference type="AlphaFoldDB" id="A0A4R4TJV4"/>
<dbReference type="OrthoDB" id="581608at2"/>
<dbReference type="GO" id="GO:0046872">
    <property type="term" value="F:metal ion binding"/>
    <property type="evidence" value="ECO:0007669"/>
    <property type="project" value="UniProtKB-KW"/>
</dbReference>
<keyword evidence="14" id="KW-1185">Reference proteome</keyword>
<evidence type="ECO:0000259" key="12">
    <source>
        <dbReference type="Pfam" id="PF02668"/>
    </source>
</evidence>
<keyword evidence="6" id="KW-0408">Iron</keyword>
<dbReference type="RefSeq" id="WP_132817958.1">
    <property type="nucleotide sequence ID" value="NZ_SMKI01000101.1"/>
</dbReference>
<accession>A0A4R4TJV4</accession>
<organism evidence="13 14">
    <name type="scientific">Streptomyces hainanensis</name>
    <dbReference type="NCBI Taxonomy" id="402648"/>
    <lineage>
        <taxon>Bacteria</taxon>
        <taxon>Bacillati</taxon>
        <taxon>Actinomycetota</taxon>
        <taxon>Actinomycetes</taxon>
        <taxon>Kitasatosporales</taxon>
        <taxon>Streptomycetaceae</taxon>
        <taxon>Streptomyces</taxon>
    </lineage>
</organism>
<dbReference type="FunFam" id="3.60.130.10:FF:000002">
    <property type="entry name" value="Alpha-ketoglutarate-dependent taurine dioxygenase"/>
    <property type="match status" value="1"/>
</dbReference>
<dbReference type="Proteomes" id="UP000295345">
    <property type="component" value="Unassembled WGS sequence"/>
</dbReference>
<keyword evidence="3" id="KW-0479">Metal-binding</keyword>